<evidence type="ECO:0000313" key="3">
    <source>
        <dbReference type="EMBL" id="CAB5218896.1"/>
    </source>
</evidence>
<dbReference type="EMBL" id="LR796220">
    <property type="protein sequence ID" value="CAB4128292.1"/>
    <property type="molecule type" value="Genomic_DNA"/>
</dbReference>
<reference evidence="3" key="1">
    <citation type="submission" date="2020-05" db="EMBL/GenBank/DDBJ databases">
        <authorList>
            <person name="Chiriac C."/>
            <person name="Salcher M."/>
            <person name="Ghai R."/>
            <person name="Kavagutti S V."/>
        </authorList>
    </citation>
    <scope>NUCLEOTIDE SEQUENCE</scope>
</reference>
<evidence type="ECO:0000313" key="2">
    <source>
        <dbReference type="EMBL" id="CAB4128292.1"/>
    </source>
</evidence>
<gene>
    <name evidence="2" type="ORF">UFOVP110_23</name>
    <name evidence="3" type="ORF">UFOVP223_7</name>
</gene>
<dbReference type="EMBL" id="LR798276">
    <property type="protein sequence ID" value="CAB5218896.1"/>
    <property type="molecule type" value="Genomic_DNA"/>
</dbReference>
<organism evidence="3">
    <name type="scientific">uncultured Caudovirales phage</name>
    <dbReference type="NCBI Taxonomy" id="2100421"/>
    <lineage>
        <taxon>Viruses</taxon>
        <taxon>Duplodnaviria</taxon>
        <taxon>Heunggongvirae</taxon>
        <taxon>Uroviricota</taxon>
        <taxon>Caudoviricetes</taxon>
        <taxon>Peduoviridae</taxon>
        <taxon>Maltschvirus</taxon>
        <taxon>Maltschvirus maltsch</taxon>
    </lineage>
</organism>
<sequence length="148" mass="15549">MAHWADQGHAMRRRSGAPSNHHEQAESVGQEMAERNHSTSDEAYGAASASGSHRIPMGMDAYQVSATPALKGTLVPKKNVQAGDPTAGGKVNRQNIEVLGASYRVAPKATFVQIDPAAGPTMRSAKIVPSIAGRANPNFQGGEQASYI</sequence>
<accession>A0A6J7WM38</accession>
<name>A0A6J7WM38_9CAUD</name>
<proteinExistence type="predicted"/>
<evidence type="ECO:0000256" key="1">
    <source>
        <dbReference type="SAM" id="MobiDB-lite"/>
    </source>
</evidence>
<protein>
    <submittedName>
        <fullName evidence="3">Uncharacterized protein</fullName>
    </submittedName>
</protein>
<feature type="region of interest" description="Disordered" evidence="1">
    <location>
        <begin position="1"/>
        <end position="52"/>
    </location>
</feature>